<name>A0AAJ0CZ83_9HYPO</name>
<dbReference type="Proteomes" id="UP001251528">
    <property type="component" value="Unassembled WGS sequence"/>
</dbReference>
<keyword evidence="3 6" id="KW-0812">Transmembrane</keyword>
<comment type="similarity">
    <text evidence="2">Belongs to the amino acid/polyamine transporter 2 family.</text>
</comment>
<evidence type="ECO:0000256" key="5">
    <source>
        <dbReference type="ARBA" id="ARBA00023136"/>
    </source>
</evidence>
<dbReference type="Pfam" id="PF01490">
    <property type="entry name" value="Aa_trans"/>
    <property type="match status" value="1"/>
</dbReference>
<evidence type="ECO:0000259" key="7">
    <source>
        <dbReference type="Pfam" id="PF01490"/>
    </source>
</evidence>
<feature type="transmembrane region" description="Helical" evidence="6">
    <location>
        <begin position="74"/>
        <end position="98"/>
    </location>
</feature>
<feature type="transmembrane region" description="Helical" evidence="6">
    <location>
        <begin position="394"/>
        <end position="420"/>
    </location>
</feature>
<evidence type="ECO:0000256" key="4">
    <source>
        <dbReference type="ARBA" id="ARBA00022989"/>
    </source>
</evidence>
<feature type="transmembrane region" description="Helical" evidence="6">
    <location>
        <begin position="367"/>
        <end position="388"/>
    </location>
</feature>
<reference evidence="8" key="1">
    <citation type="submission" date="2023-06" db="EMBL/GenBank/DDBJ databases">
        <title>Conoideocrella luteorostrata (Hypocreales: Clavicipitaceae), a potential biocontrol fungus for elongate hemlock scale in United States Christmas tree production areas.</title>
        <authorList>
            <person name="Barrett H."/>
            <person name="Lovett B."/>
            <person name="Macias A.M."/>
            <person name="Stajich J.E."/>
            <person name="Kasson M.T."/>
        </authorList>
    </citation>
    <scope>NUCLEOTIDE SEQUENCE</scope>
    <source>
        <strain evidence="8">ARSEF 14590</strain>
    </source>
</reference>
<evidence type="ECO:0000256" key="3">
    <source>
        <dbReference type="ARBA" id="ARBA00022692"/>
    </source>
</evidence>
<feature type="transmembrane region" description="Helical" evidence="6">
    <location>
        <begin position="310"/>
        <end position="331"/>
    </location>
</feature>
<evidence type="ECO:0000313" key="8">
    <source>
        <dbReference type="EMBL" id="KAK2616809.1"/>
    </source>
</evidence>
<accession>A0AAJ0CZ83</accession>
<feature type="transmembrane region" description="Helical" evidence="6">
    <location>
        <begin position="47"/>
        <end position="68"/>
    </location>
</feature>
<organism evidence="8 9">
    <name type="scientific">Conoideocrella luteorostrata</name>
    <dbReference type="NCBI Taxonomy" id="1105319"/>
    <lineage>
        <taxon>Eukaryota</taxon>
        <taxon>Fungi</taxon>
        <taxon>Dikarya</taxon>
        <taxon>Ascomycota</taxon>
        <taxon>Pezizomycotina</taxon>
        <taxon>Sordariomycetes</taxon>
        <taxon>Hypocreomycetidae</taxon>
        <taxon>Hypocreales</taxon>
        <taxon>Clavicipitaceae</taxon>
        <taxon>Conoideocrella</taxon>
    </lineage>
</organism>
<evidence type="ECO:0000256" key="6">
    <source>
        <dbReference type="SAM" id="Phobius"/>
    </source>
</evidence>
<comment type="subcellular location">
    <subcellularLocation>
        <location evidence="1">Membrane</location>
        <topology evidence="1">Multi-pass membrane protein</topology>
    </subcellularLocation>
</comment>
<feature type="transmembrane region" description="Helical" evidence="6">
    <location>
        <begin position="268"/>
        <end position="290"/>
    </location>
</feature>
<dbReference type="EMBL" id="JASWJB010000002">
    <property type="protein sequence ID" value="KAK2616809.1"/>
    <property type="molecule type" value="Genomic_DNA"/>
</dbReference>
<keyword evidence="4 6" id="KW-1133">Transmembrane helix</keyword>
<dbReference type="AlphaFoldDB" id="A0AAJ0CZ83"/>
<feature type="transmembrane region" description="Helical" evidence="6">
    <location>
        <begin position="154"/>
        <end position="174"/>
    </location>
</feature>
<evidence type="ECO:0000256" key="1">
    <source>
        <dbReference type="ARBA" id="ARBA00004141"/>
    </source>
</evidence>
<protein>
    <recommendedName>
        <fullName evidence="7">Amino acid transporter transmembrane domain-containing protein</fullName>
    </recommendedName>
</protein>
<dbReference type="PANTHER" id="PTHR22950:SF683">
    <property type="entry name" value="AMINO ACID TRANSPORTER (EUROFUNG)"/>
    <property type="match status" value="1"/>
</dbReference>
<dbReference type="InterPro" id="IPR013057">
    <property type="entry name" value="AA_transpt_TM"/>
</dbReference>
<keyword evidence="9" id="KW-1185">Reference proteome</keyword>
<gene>
    <name evidence="8" type="ORF">QQS21_000186</name>
</gene>
<comment type="caution">
    <text evidence="8">The sequence shown here is derived from an EMBL/GenBank/DDBJ whole genome shotgun (WGS) entry which is preliminary data.</text>
</comment>
<evidence type="ECO:0000256" key="2">
    <source>
        <dbReference type="ARBA" id="ARBA00008066"/>
    </source>
</evidence>
<feature type="transmembrane region" description="Helical" evidence="6">
    <location>
        <begin position="440"/>
        <end position="464"/>
    </location>
</feature>
<proteinExistence type="inferred from homology"/>
<dbReference type="GO" id="GO:0016020">
    <property type="term" value="C:membrane"/>
    <property type="evidence" value="ECO:0007669"/>
    <property type="project" value="UniProtKB-SubCell"/>
</dbReference>
<feature type="transmembrane region" description="Helical" evidence="6">
    <location>
        <begin position="126"/>
        <end position="148"/>
    </location>
</feature>
<dbReference type="PANTHER" id="PTHR22950">
    <property type="entry name" value="AMINO ACID TRANSPORTER"/>
    <property type="match status" value="1"/>
</dbReference>
<feature type="domain" description="Amino acid transporter transmembrane" evidence="7">
    <location>
        <begin position="47"/>
        <end position="460"/>
    </location>
</feature>
<sequence>MAKELKCSSSDMHVDPEDMRVAEMVETRQNDAVFGEMAQDGPNYRNVGWIGTAALMIKTQIGLGVLSFPSVFHTLGMVPGVILLCIVAGITTWSNYIVGIFKVKHRAVYGVDDVGQLICGRIGKEVLAVAFMGQYVMTAGSAMLSLSICLNSLSDHGACTAIFVAVAFVLVFALSSIRTLGRISWFALIGVVGIIAAVFIVMIAVGVQDKPESAPRDVEWKSDYKLFANPTFAQAASAVSTLIFAYAGTGAFFPIVAEMRDPRLYPRALALCQTLVTVVYLIVGIVIYYYCGSYVTSPALGSAGTKIKKISYGIALPGLLVSGILLAHASFPASSYRSRWLTSCQVSSKYIFVRILRGSKHLVSNTLIHWATWLGCSFGVCLVAYILASSIPVFNGIVSLAGALFGTLLSFQPMGCMWLYDNWSRGKDNATLRWRLMVSWSIFVIVSGSFMMVAGTYGAIVGIIDSYHVNGGSSAWSCADNSNSS</sequence>
<feature type="transmembrane region" description="Helical" evidence="6">
    <location>
        <begin position="186"/>
        <end position="207"/>
    </location>
</feature>
<keyword evidence="5 6" id="KW-0472">Membrane</keyword>
<dbReference type="GO" id="GO:0015179">
    <property type="term" value="F:L-amino acid transmembrane transporter activity"/>
    <property type="evidence" value="ECO:0007669"/>
    <property type="project" value="TreeGrafter"/>
</dbReference>
<dbReference type="Gene3D" id="1.20.1740.10">
    <property type="entry name" value="Amino acid/polyamine transporter I"/>
    <property type="match status" value="1"/>
</dbReference>
<feature type="transmembrane region" description="Helical" evidence="6">
    <location>
        <begin position="232"/>
        <end position="256"/>
    </location>
</feature>
<evidence type="ECO:0000313" key="9">
    <source>
        <dbReference type="Proteomes" id="UP001251528"/>
    </source>
</evidence>